<accession>A0A1G8WVP8</accession>
<evidence type="ECO:0000313" key="2">
    <source>
        <dbReference type="EMBL" id="SDJ82438.1"/>
    </source>
</evidence>
<feature type="domain" description="DUF7344" evidence="1">
    <location>
        <begin position="129"/>
        <end position="205"/>
    </location>
</feature>
<dbReference type="InterPro" id="IPR036388">
    <property type="entry name" value="WH-like_DNA-bd_sf"/>
</dbReference>
<dbReference type="RefSeq" id="WP_090304115.1">
    <property type="nucleotide sequence ID" value="NZ_FNFE01000002.1"/>
</dbReference>
<feature type="domain" description="DUF7344" evidence="1">
    <location>
        <begin position="14"/>
        <end position="82"/>
    </location>
</feature>
<keyword evidence="3" id="KW-1185">Reference proteome</keyword>
<reference evidence="3" key="1">
    <citation type="submission" date="2016-10" db="EMBL/GenBank/DDBJ databases">
        <authorList>
            <person name="Varghese N."/>
            <person name="Submissions S."/>
        </authorList>
    </citation>
    <scope>NUCLEOTIDE SEQUENCE [LARGE SCALE GENOMIC DNA]</scope>
    <source>
        <strain evidence="3">B4,CECT 8067,JCM 17497</strain>
    </source>
</reference>
<dbReference type="OrthoDB" id="247722at2157"/>
<dbReference type="AlphaFoldDB" id="A0A1G8WVP8"/>
<dbReference type="Gene3D" id="1.10.10.10">
    <property type="entry name" value="Winged helix-like DNA-binding domain superfamily/Winged helix DNA-binding domain"/>
    <property type="match status" value="1"/>
</dbReference>
<gene>
    <name evidence="2" type="ORF">SAMN04515672_1531</name>
</gene>
<sequence>MNSDLATERTTTAFDVLADSGRRRVLSTLLEQDEPLSLETLATDVAVRVHGSPIVTEAQSRTVHIELVHNHVPRLLDCGVLREVGDDETRRVALADHPLLEAEWVTRLLEPPADGPEHDEETLSRTLDAFQPARRRIACAVLSRHDESLPVADLAAMLAAREEDTRLVDVSETDWGPVETTLTHNHLPALDDVGLVEYDAASETVGLATDASQWRANWLAASPLGEITARLEPARKQFADGATGTEFDPASALGSSEVGACWTIEGRANVVSRAHDIADSAEEELFVTVPDAGMIQNQCLERWRAAAERGVDVYIGSRSQEVRDVVRSAVPQATICKPQFDWLNYPLDGVHHGRVVFADRERVLLVTIDDSSATDNPHVTGITGDGSENALAMLVREHVGPRLDRLESRCAAGDWDGQATPFPL</sequence>
<dbReference type="InterPro" id="IPR055768">
    <property type="entry name" value="DUF7344"/>
</dbReference>
<evidence type="ECO:0000313" key="3">
    <source>
        <dbReference type="Proteomes" id="UP000198882"/>
    </source>
</evidence>
<protein>
    <recommendedName>
        <fullName evidence="1">DUF7344 domain-containing protein</fullName>
    </recommendedName>
</protein>
<proteinExistence type="predicted"/>
<dbReference type="EMBL" id="FNFE01000002">
    <property type="protein sequence ID" value="SDJ82438.1"/>
    <property type="molecule type" value="Genomic_DNA"/>
</dbReference>
<evidence type="ECO:0000259" key="1">
    <source>
        <dbReference type="Pfam" id="PF24035"/>
    </source>
</evidence>
<dbReference type="Proteomes" id="UP000198882">
    <property type="component" value="Unassembled WGS sequence"/>
</dbReference>
<dbReference type="Pfam" id="PF24035">
    <property type="entry name" value="DUF7344"/>
    <property type="match status" value="2"/>
</dbReference>
<dbReference type="STRING" id="1095776.SAMN04515672_1531"/>
<organism evidence="2 3">
    <name type="scientific">Natronorubrum texcoconense</name>
    <dbReference type="NCBI Taxonomy" id="1095776"/>
    <lineage>
        <taxon>Archaea</taxon>
        <taxon>Methanobacteriati</taxon>
        <taxon>Methanobacteriota</taxon>
        <taxon>Stenosarchaea group</taxon>
        <taxon>Halobacteria</taxon>
        <taxon>Halobacteriales</taxon>
        <taxon>Natrialbaceae</taxon>
        <taxon>Natronorubrum</taxon>
    </lineage>
</organism>
<name>A0A1G8WVP8_9EURY</name>